<protein>
    <recommendedName>
        <fullName evidence="3">DUF3068 domain-containing protein</fullName>
    </recommendedName>
</protein>
<accession>A0ABP4XQI5</accession>
<organism evidence="1 2">
    <name type="scientific">Nostocoides veronense</name>
    <dbReference type="NCBI Taxonomy" id="330836"/>
    <lineage>
        <taxon>Bacteria</taxon>
        <taxon>Bacillati</taxon>
        <taxon>Actinomycetota</taxon>
        <taxon>Actinomycetes</taxon>
        <taxon>Micrococcales</taxon>
        <taxon>Intrasporangiaceae</taxon>
        <taxon>Nostocoides</taxon>
    </lineage>
</organism>
<name>A0ABP4XQI5_9MICO</name>
<keyword evidence="2" id="KW-1185">Reference proteome</keyword>
<gene>
    <name evidence="1" type="ORF">GCM10009811_11100</name>
</gene>
<evidence type="ECO:0000313" key="2">
    <source>
        <dbReference type="Proteomes" id="UP001499938"/>
    </source>
</evidence>
<sequence length="386" mass="40992">MRKIFGPLLLGVGGFLLTTALLVLLWVPGQVKKTPLNVDSLTTLTGEASYLGSDRAPVKATSHTVTDGDASTGDTAVFQTFTCLMWNKDGNAPDCVSAEGENSILINAGTDNFATNRKTALAEDDQAKYVGANASPHSGLINKFPFDVEKKTYPFWDSILKDAVDAAFVGEEEVNGLKTYKFNINVVDRPAEIASGVQGKYSDDKTMWIDPLTGSIIKQAEKQVRVLPDGSAALDMDLAFTDAQVQANVDDAKTNGGKLGLVGKLPWIAGLLGLLSLGLGMLLGRGRDEAAATTQVKTTEGERIGTKPEFTKPVGATTVRAGADEPTKPLFGGTDATVRRSGDDLPEATVRRPDIDMPEGAVRLPDGTVRLADGTIRRPGIDLTKE</sequence>
<proteinExistence type="predicted"/>
<reference evidence="2" key="1">
    <citation type="journal article" date="2019" name="Int. J. Syst. Evol. Microbiol.">
        <title>The Global Catalogue of Microorganisms (GCM) 10K type strain sequencing project: providing services to taxonomists for standard genome sequencing and annotation.</title>
        <authorList>
            <consortium name="The Broad Institute Genomics Platform"/>
            <consortium name="The Broad Institute Genome Sequencing Center for Infectious Disease"/>
            <person name="Wu L."/>
            <person name="Ma J."/>
        </authorList>
    </citation>
    <scope>NUCLEOTIDE SEQUENCE [LARGE SCALE GENOMIC DNA]</scope>
    <source>
        <strain evidence="2">JCM 15592</strain>
    </source>
</reference>
<dbReference type="EMBL" id="BAAAPO010000016">
    <property type="protein sequence ID" value="GAA1787761.1"/>
    <property type="molecule type" value="Genomic_DNA"/>
</dbReference>
<evidence type="ECO:0000313" key="1">
    <source>
        <dbReference type="EMBL" id="GAA1787761.1"/>
    </source>
</evidence>
<evidence type="ECO:0008006" key="3">
    <source>
        <dbReference type="Google" id="ProtNLM"/>
    </source>
</evidence>
<dbReference type="InterPro" id="IPR021424">
    <property type="entry name" value="PorA"/>
</dbReference>
<dbReference type="Proteomes" id="UP001499938">
    <property type="component" value="Unassembled WGS sequence"/>
</dbReference>
<dbReference type="RefSeq" id="WP_344082336.1">
    <property type="nucleotide sequence ID" value="NZ_BAAAPO010000016.1"/>
</dbReference>
<comment type="caution">
    <text evidence="1">The sequence shown here is derived from an EMBL/GenBank/DDBJ whole genome shotgun (WGS) entry which is preliminary data.</text>
</comment>
<dbReference type="Pfam" id="PF11271">
    <property type="entry name" value="PorA"/>
    <property type="match status" value="1"/>
</dbReference>